<keyword evidence="3" id="KW-1185">Reference proteome</keyword>
<comment type="caution">
    <text evidence="2">The sequence shown here is derived from an EMBL/GenBank/DDBJ whole genome shotgun (WGS) entry which is preliminary data.</text>
</comment>
<evidence type="ECO:0000313" key="2">
    <source>
        <dbReference type="EMBL" id="MBB5330997.1"/>
    </source>
</evidence>
<dbReference type="RefSeq" id="WP_183980868.1">
    <property type="nucleotide sequence ID" value="NZ_JACHEB010000012.1"/>
</dbReference>
<dbReference type="Proteomes" id="UP000535182">
    <property type="component" value="Unassembled WGS sequence"/>
</dbReference>
<reference evidence="2 3" key="1">
    <citation type="submission" date="2020-08" db="EMBL/GenBank/DDBJ databases">
        <title>Genomic Encyclopedia of Type Strains, Phase IV (KMG-V): Genome sequencing to study the core and pangenomes of soil and plant-associated prokaryotes.</title>
        <authorList>
            <person name="Whitman W."/>
        </authorList>
    </citation>
    <scope>NUCLEOTIDE SEQUENCE [LARGE SCALE GENOMIC DNA]</scope>
    <source>
        <strain evidence="2 3">X5P2</strain>
    </source>
</reference>
<name>A0A9X0U7H1_9BACT</name>
<feature type="compositionally biased region" description="Basic residues" evidence="1">
    <location>
        <begin position="29"/>
        <end position="40"/>
    </location>
</feature>
<accession>A0A9X0U7H1</accession>
<protein>
    <submittedName>
        <fullName evidence="2">Transketolase</fullName>
    </submittedName>
</protein>
<feature type="region of interest" description="Disordered" evidence="1">
    <location>
        <begin position="1"/>
        <end position="48"/>
    </location>
</feature>
<sequence length="103" mass="11770">MSTVKNSTEKKRLSLELDRRNTYGENSKSSRKAIPKGKQRQHMDVRRSAGEVLRRLKGNVPEDGLDNAELLVKSRVALSKRREFKKSPDKPLRVVLAKKGKWG</sequence>
<dbReference type="AlphaFoldDB" id="A0A9X0U7H1"/>
<evidence type="ECO:0000256" key="1">
    <source>
        <dbReference type="SAM" id="MobiDB-lite"/>
    </source>
</evidence>
<dbReference type="EMBL" id="JACHEB010000012">
    <property type="protein sequence ID" value="MBB5330997.1"/>
    <property type="molecule type" value="Genomic_DNA"/>
</dbReference>
<feature type="compositionally biased region" description="Basic and acidic residues" evidence="1">
    <location>
        <begin position="7"/>
        <end position="22"/>
    </location>
</feature>
<evidence type="ECO:0000313" key="3">
    <source>
        <dbReference type="Proteomes" id="UP000535182"/>
    </source>
</evidence>
<gene>
    <name evidence="2" type="ORF">HDF14_004634</name>
</gene>
<organism evidence="2 3">
    <name type="scientific">Tunturiibacter gelidiferens</name>
    <dbReference type="NCBI Taxonomy" id="3069689"/>
    <lineage>
        <taxon>Bacteria</taxon>
        <taxon>Pseudomonadati</taxon>
        <taxon>Acidobacteriota</taxon>
        <taxon>Terriglobia</taxon>
        <taxon>Terriglobales</taxon>
        <taxon>Acidobacteriaceae</taxon>
        <taxon>Tunturiibacter</taxon>
    </lineage>
</organism>
<proteinExistence type="predicted"/>